<name>A0A382ANQ5_9ZZZZ</name>
<evidence type="ECO:0000256" key="3">
    <source>
        <dbReference type="ARBA" id="ARBA00022475"/>
    </source>
</evidence>
<evidence type="ECO:0000256" key="1">
    <source>
        <dbReference type="ARBA" id="ARBA00004651"/>
    </source>
</evidence>
<keyword evidence="4 8" id="KW-0812">Transmembrane</keyword>
<accession>A0A382ANQ5</accession>
<evidence type="ECO:0000256" key="6">
    <source>
        <dbReference type="ARBA" id="ARBA00022989"/>
    </source>
</evidence>
<evidence type="ECO:0000256" key="2">
    <source>
        <dbReference type="ARBA" id="ARBA00022448"/>
    </source>
</evidence>
<keyword evidence="5" id="KW-0029">Amino-acid transport</keyword>
<evidence type="ECO:0000259" key="9">
    <source>
        <dbReference type="PROSITE" id="PS50928"/>
    </source>
</evidence>
<evidence type="ECO:0000313" key="10">
    <source>
        <dbReference type="EMBL" id="SVB03180.1"/>
    </source>
</evidence>
<dbReference type="InterPro" id="IPR043429">
    <property type="entry name" value="ArtM/GltK/GlnP/TcyL/YhdX-like"/>
</dbReference>
<dbReference type="PANTHER" id="PTHR30614">
    <property type="entry name" value="MEMBRANE COMPONENT OF AMINO ACID ABC TRANSPORTER"/>
    <property type="match status" value="1"/>
</dbReference>
<protein>
    <recommendedName>
        <fullName evidence="9">ABC transmembrane type-1 domain-containing protein</fullName>
    </recommendedName>
</protein>
<dbReference type="SUPFAM" id="SSF161098">
    <property type="entry name" value="MetI-like"/>
    <property type="match status" value="1"/>
</dbReference>
<feature type="transmembrane region" description="Helical" evidence="8">
    <location>
        <begin position="95"/>
        <end position="115"/>
    </location>
</feature>
<dbReference type="AlphaFoldDB" id="A0A382ANQ5"/>
<organism evidence="10">
    <name type="scientific">marine metagenome</name>
    <dbReference type="NCBI Taxonomy" id="408172"/>
    <lineage>
        <taxon>unclassified sequences</taxon>
        <taxon>metagenomes</taxon>
        <taxon>ecological metagenomes</taxon>
    </lineage>
</organism>
<dbReference type="GO" id="GO:0043190">
    <property type="term" value="C:ATP-binding cassette (ABC) transporter complex"/>
    <property type="evidence" value="ECO:0007669"/>
    <property type="project" value="InterPro"/>
</dbReference>
<evidence type="ECO:0000256" key="8">
    <source>
        <dbReference type="SAM" id="Phobius"/>
    </source>
</evidence>
<dbReference type="NCBIfam" id="TIGR01726">
    <property type="entry name" value="HEQRo_perm_3TM"/>
    <property type="match status" value="1"/>
</dbReference>
<feature type="transmembrane region" description="Helical" evidence="8">
    <location>
        <begin position="127"/>
        <end position="148"/>
    </location>
</feature>
<keyword evidence="7 8" id="KW-0472">Membrane</keyword>
<proteinExistence type="predicted"/>
<dbReference type="EMBL" id="UINC01026187">
    <property type="protein sequence ID" value="SVB03180.1"/>
    <property type="molecule type" value="Genomic_DNA"/>
</dbReference>
<feature type="domain" description="ABC transmembrane type-1" evidence="9">
    <location>
        <begin position="25"/>
        <end position="212"/>
    </location>
</feature>
<dbReference type="GO" id="GO:0022857">
    <property type="term" value="F:transmembrane transporter activity"/>
    <property type="evidence" value="ECO:0007669"/>
    <property type="project" value="InterPro"/>
</dbReference>
<dbReference type="InterPro" id="IPR010065">
    <property type="entry name" value="AA_ABC_transptr_permease_3TM"/>
</dbReference>
<evidence type="ECO:0000256" key="4">
    <source>
        <dbReference type="ARBA" id="ARBA00022692"/>
    </source>
</evidence>
<gene>
    <name evidence="10" type="ORF">METZ01_LOCUS156034</name>
</gene>
<feature type="transmembrane region" description="Helical" evidence="8">
    <location>
        <begin position="20"/>
        <end position="49"/>
    </location>
</feature>
<dbReference type="Pfam" id="PF00528">
    <property type="entry name" value="BPD_transp_1"/>
    <property type="match status" value="1"/>
</dbReference>
<feature type="transmembrane region" description="Helical" evidence="8">
    <location>
        <begin position="61"/>
        <end position="83"/>
    </location>
</feature>
<evidence type="ECO:0000256" key="5">
    <source>
        <dbReference type="ARBA" id="ARBA00022970"/>
    </source>
</evidence>
<keyword evidence="6 8" id="KW-1133">Transmembrane helix</keyword>
<dbReference type="InterPro" id="IPR035906">
    <property type="entry name" value="MetI-like_sf"/>
</dbReference>
<keyword evidence="3" id="KW-1003">Cell membrane</keyword>
<feature type="transmembrane region" description="Helical" evidence="8">
    <location>
        <begin position="194"/>
        <end position="215"/>
    </location>
</feature>
<dbReference type="GO" id="GO:0006865">
    <property type="term" value="P:amino acid transport"/>
    <property type="evidence" value="ECO:0007669"/>
    <property type="project" value="UniProtKB-KW"/>
</dbReference>
<dbReference type="InterPro" id="IPR000515">
    <property type="entry name" value="MetI-like"/>
</dbReference>
<reference evidence="10" key="1">
    <citation type="submission" date="2018-05" db="EMBL/GenBank/DDBJ databases">
        <authorList>
            <person name="Lanie J.A."/>
            <person name="Ng W.-L."/>
            <person name="Kazmierczak K.M."/>
            <person name="Andrzejewski T.M."/>
            <person name="Davidsen T.M."/>
            <person name="Wayne K.J."/>
            <person name="Tettelin H."/>
            <person name="Glass J.I."/>
            <person name="Rusch D."/>
            <person name="Podicherti R."/>
            <person name="Tsui H.-C.T."/>
            <person name="Winkler M.E."/>
        </authorList>
    </citation>
    <scope>NUCLEOTIDE SEQUENCE</scope>
</reference>
<sequence length="223" mass="24669">MDTFLHSFFNREVLVEYFPAIVAGFWTTIGLGVLIVASGLSFGIVLAFIRAHRVKPVSAVIVVFVDIFRAIPPLVLMVLFYFALPLVGLEFSGFVSVWLCLSLVLAAFAEEIYWAGITSVPKGQWEAARSTGLSHVTTLVFVIIPQAVRMTIPPLTNRTITITKNTALASVVAVEEMLNVAQTAQAYSANTSPLTLAALGYLLIFFPLTLFTRWVERRYAWKH</sequence>
<keyword evidence="2" id="KW-0813">Transport</keyword>
<dbReference type="CDD" id="cd06261">
    <property type="entry name" value="TM_PBP2"/>
    <property type="match status" value="1"/>
</dbReference>
<dbReference type="Gene3D" id="1.10.3720.10">
    <property type="entry name" value="MetI-like"/>
    <property type="match status" value="1"/>
</dbReference>
<comment type="subcellular location">
    <subcellularLocation>
        <location evidence="1">Cell membrane</location>
        <topology evidence="1">Multi-pass membrane protein</topology>
    </subcellularLocation>
</comment>
<evidence type="ECO:0000256" key="7">
    <source>
        <dbReference type="ARBA" id="ARBA00023136"/>
    </source>
</evidence>
<dbReference type="PANTHER" id="PTHR30614:SF0">
    <property type="entry name" value="L-CYSTINE TRANSPORT SYSTEM PERMEASE PROTEIN TCYL"/>
    <property type="match status" value="1"/>
</dbReference>
<dbReference type="PROSITE" id="PS50928">
    <property type="entry name" value="ABC_TM1"/>
    <property type="match status" value="1"/>
</dbReference>